<gene>
    <name evidence="3 4" type="primary">LOC113204359</name>
</gene>
<keyword evidence="1" id="KW-0732">Signal</keyword>
<dbReference type="RefSeq" id="XP_052130067.1">
    <property type="nucleotide sequence ID" value="XM_052274107.1"/>
</dbReference>
<evidence type="ECO:0000313" key="3">
    <source>
        <dbReference type="RefSeq" id="XP_026275309.1"/>
    </source>
</evidence>
<evidence type="ECO:0000313" key="2">
    <source>
        <dbReference type="Proteomes" id="UP000504606"/>
    </source>
</evidence>
<organism evidence="2 3">
    <name type="scientific">Frankliniella occidentalis</name>
    <name type="common">Western flower thrips</name>
    <name type="synonym">Euthrips occidentalis</name>
    <dbReference type="NCBI Taxonomy" id="133901"/>
    <lineage>
        <taxon>Eukaryota</taxon>
        <taxon>Metazoa</taxon>
        <taxon>Ecdysozoa</taxon>
        <taxon>Arthropoda</taxon>
        <taxon>Hexapoda</taxon>
        <taxon>Insecta</taxon>
        <taxon>Pterygota</taxon>
        <taxon>Neoptera</taxon>
        <taxon>Paraneoptera</taxon>
        <taxon>Thysanoptera</taxon>
        <taxon>Terebrantia</taxon>
        <taxon>Thripoidea</taxon>
        <taxon>Thripidae</taxon>
        <taxon>Frankliniella</taxon>
    </lineage>
</organism>
<dbReference type="Pfam" id="PF16061">
    <property type="entry name" value="DUF4803"/>
    <property type="match status" value="1"/>
</dbReference>
<dbReference type="OrthoDB" id="6366357at2759"/>
<evidence type="ECO:0000256" key="1">
    <source>
        <dbReference type="SAM" id="SignalP"/>
    </source>
</evidence>
<feature type="signal peptide" evidence="1">
    <location>
        <begin position="1"/>
        <end position="24"/>
    </location>
</feature>
<name>A0A6J1S277_FRAOC</name>
<proteinExistence type="predicted"/>
<evidence type="ECO:0000313" key="4">
    <source>
        <dbReference type="RefSeq" id="XP_052130067.1"/>
    </source>
</evidence>
<reference evidence="3 4" key="1">
    <citation type="submission" date="2025-04" db="UniProtKB">
        <authorList>
            <consortium name="RefSeq"/>
        </authorList>
    </citation>
    <scope>IDENTIFICATION</scope>
    <source>
        <tissue evidence="3 4">Whole organism</tissue>
    </source>
</reference>
<protein>
    <submittedName>
        <fullName evidence="3 4">Uncharacterized protein LOC113204359</fullName>
    </submittedName>
</protein>
<dbReference type="RefSeq" id="XP_026275309.1">
    <property type="nucleotide sequence ID" value="XM_026419524.2"/>
</dbReference>
<keyword evidence="2" id="KW-1185">Reference proteome</keyword>
<dbReference type="Proteomes" id="UP000504606">
    <property type="component" value="Unplaced"/>
</dbReference>
<dbReference type="GeneID" id="113204359"/>
<dbReference type="PANTHER" id="PTHR47890">
    <property type="entry name" value="LD24308P"/>
    <property type="match status" value="1"/>
</dbReference>
<accession>A0A6J1S277</accession>
<dbReference type="PANTHER" id="PTHR47890:SF1">
    <property type="entry name" value="LD24308P"/>
    <property type="match status" value="1"/>
</dbReference>
<dbReference type="InterPro" id="IPR032062">
    <property type="entry name" value="DUF4803"/>
</dbReference>
<sequence length="694" mass="78189">MRSSHKVLVVVSLLAAAFVSSSSAEFADVTDWLQIGGEVLAKIFHTWEVVSPEGEHDGPGEYRGPELPGVRRRERKLLSHIAEVSRLVGQVQRSVQASSEATVRALMTDLPDIVRLELRLDRLTEIMDGVAVRDAELSDYIKNGYDNSTELLGTTPGRSAFRVEAHTLLDFANHAVAHEESSVRGLMSRINSLVAPTSGPFHSRSIFVLLKDALKDQGAGVLCGTQQSPQQLLLNLFNSIQLVQLQGFAVMQFSWMILRLYDKGNFSVEAKIYERQFKRHQETQVGVVRDVLKTASRTAWRCDPSVHVEGRTFDQVTRLLQGFLVNEVDMNRESSCKDNCAAYNLAQTHGCYEAQYCDQQPKCHGHLHDCQYFDADMWVCPSTNYTRRRYEYLEFENGKVLGKKKQCHQGTTKVDSWWRYLAWHCSYCMCLCDEESLSDRYFSLRPVLSDISNNKVVTGLRLVKNNRVFHFQIEQGEVTSKGLNKSELDWKSVDGFSTNGRNVQEGQDFLKLAWNQRAIDLDDLVAPPGYVLTGVSFRNIGGHLNLIMRATPIDIRTGKLRPEGSIWIDNPNTPNSRNPRVKLNLDKPDISTRTIASSIPDSQPDMYMEFTNTDFEADAAQTTVPFIDIQYLAPDPPILLSGVGIFHKGQPNYGGFIALKVYTYDFSHVIAPLSPNDELEGNSANEYFVEQNVN</sequence>
<feature type="chain" id="PRO_5044639431" evidence="1">
    <location>
        <begin position="25"/>
        <end position="694"/>
    </location>
</feature>
<dbReference type="AlphaFoldDB" id="A0A6J1S277"/>
<dbReference type="KEGG" id="foc:113204359"/>